<organism evidence="1 2">
    <name type="scientific">Marinobacter salinisoli</name>
    <dbReference type="NCBI Taxonomy" id="2769486"/>
    <lineage>
        <taxon>Bacteria</taxon>
        <taxon>Pseudomonadati</taxon>
        <taxon>Pseudomonadota</taxon>
        <taxon>Gammaproteobacteria</taxon>
        <taxon>Pseudomonadales</taxon>
        <taxon>Marinobacteraceae</taxon>
        <taxon>Marinobacter</taxon>
    </lineage>
</organism>
<dbReference type="EMBL" id="CP071247">
    <property type="protein sequence ID" value="QSP94016.1"/>
    <property type="molecule type" value="Genomic_DNA"/>
</dbReference>
<evidence type="ECO:0000313" key="2">
    <source>
        <dbReference type="Proteomes" id="UP000663555"/>
    </source>
</evidence>
<proteinExistence type="predicted"/>
<dbReference type="Proteomes" id="UP000663555">
    <property type="component" value="Chromosome"/>
</dbReference>
<sequence length="156" mass="17523">MIDRKKIEGVLPVFLELREKDDSAISVDLEQRGLSRDDAERVLAFLPSAFCRIALSHKFDLSFPDTYKVEGLEGEFPYRDEPIYKLGIEIASQIYHGEPGLSEVFNSIVTRSAEFNTVNSALNEGAELAGASLSPTNYFGYKTLGKKRGRFSRFFS</sequence>
<dbReference type="RefSeq" id="WP_206643238.1">
    <property type="nucleotide sequence ID" value="NZ_CP071247.1"/>
</dbReference>
<protein>
    <submittedName>
        <fullName evidence="1">Uncharacterized protein</fullName>
    </submittedName>
</protein>
<reference evidence="1 2" key="1">
    <citation type="submission" date="2021-03" db="EMBL/GenBank/DDBJ databases">
        <title>Genome sequencing of Marinobacter sp. LPB0319.</title>
        <authorList>
            <person name="Kim J."/>
        </authorList>
    </citation>
    <scope>NUCLEOTIDE SEQUENCE [LARGE SCALE GENOMIC DNA]</scope>
    <source>
        <strain evidence="1 2">LPB0319</strain>
    </source>
</reference>
<gene>
    <name evidence="1" type="ORF">LPB19_12540</name>
</gene>
<accession>A0ABX7MSD4</accession>
<keyword evidence="2" id="KW-1185">Reference proteome</keyword>
<name>A0ABX7MSD4_9GAMM</name>
<evidence type="ECO:0000313" key="1">
    <source>
        <dbReference type="EMBL" id="QSP94016.1"/>
    </source>
</evidence>